<feature type="transmembrane region" description="Helical" evidence="7">
    <location>
        <begin position="243"/>
        <end position="261"/>
    </location>
</feature>
<comment type="catalytic activity">
    <reaction evidence="7">
        <text>L-cysteinyl-[prolipoprotein] + a 1,2-diacyl-sn-glycero-3-phospho-(1'-sn-glycerol) = an S-1,2-diacyl-sn-glyceryl-L-cysteinyl-[prolipoprotein] + sn-glycerol 1-phosphate + H(+)</text>
        <dbReference type="Rhea" id="RHEA:56712"/>
        <dbReference type="Rhea" id="RHEA-COMP:14679"/>
        <dbReference type="Rhea" id="RHEA-COMP:14680"/>
        <dbReference type="ChEBI" id="CHEBI:15378"/>
        <dbReference type="ChEBI" id="CHEBI:29950"/>
        <dbReference type="ChEBI" id="CHEBI:57685"/>
        <dbReference type="ChEBI" id="CHEBI:64716"/>
        <dbReference type="ChEBI" id="CHEBI:140658"/>
        <dbReference type="EC" id="2.5.1.145"/>
    </reaction>
</comment>
<feature type="transmembrane region" description="Helical" evidence="7">
    <location>
        <begin position="59"/>
        <end position="81"/>
    </location>
</feature>
<feature type="transmembrane region" description="Helical" evidence="7">
    <location>
        <begin position="127"/>
        <end position="145"/>
    </location>
</feature>
<evidence type="ECO:0000256" key="2">
    <source>
        <dbReference type="ARBA" id="ARBA00022475"/>
    </source>
</evidence>
<keyword evidence="5 7" id="KW-1133">Transmembrane helix</keyword>
<comment type="subcellular location">
    <subcellularLocation>
        <location evidence="7">Cell membrane</location>
        <topology evidence="7">Multi-pass membrane protein</topology>
    </subcellularLocation>
</comment>
<dbReference type="GO" id="GO:0005886">
    <property type="term" value="C:plasma membrane"/>
    <property type="evidence" value="ECO:0007669"/>
    <property type="project" value="UniProtKB-SubCell"/>
</dbReference>
<sequence length="277" mass="31762">MIDILAFIHWNVSPEIFSLGPVHVRWYGLLFAVGFLFGYNHGEKMFKHENIDLKWLESLFIYLIVATIIGARLGHVLFYGWGYYSQHPIEILYVWQGGLASHGGVLGIIIAMFIWSKYVSKRSILWVLDRVVVPSVFVAALIRLGNLMNSEIYGIPTTLPWGVIFERNHETVAKHPTQIYESLSYLITFGVMLYMYWKTKAKDYQGLLVGVFFVMVFSARFFIEFIKEEQEAFEKGMSLNMGQLLSIPFILGGIFLIIRAVKKGPVIYENQAISGKK</sequence>
<comment type="similarity">
    <text evidence="1 7">Belongs to the Lgt family.</text>
</comment>
<comment type="function">
    <text evidence="7">Catalyzes the transfer of the diacylglyceryl group from phosphatidylglycerol to the sulfhydryl group of the N-terminal cysteine of a prolipoprotein, the first step in the formation of mature lipoproteins.</text>
</comment>
<keyword evidence="3 7" id="KW-0808">Transferase</keyword>
<protein>
    <recommendedName>
        <fullName evidence="7">Phosphatidylglycerol--prolipoprotein diacylglyceryl transferase</fullName>
        <ecNumber evidence="7">2.5.1.145</ecNumber>
    </recommendedName>
</protein>
<evidence type="ECO:0000256" key="5">
    <source>
        <dbReference type="ARBA" id="ARBA00022989"/>
    </source>
</evidence>
<evidence type="ECO:0000256" key="6">
    <source>
        <dbReference type="ARBA" id="ARBA00023136"/>
    </source>
</evidence>
<dbReference type="AlphaFoldDB" id="A0A5K7SH10"/>
<name>A0A5K7SH10_9BACT</name>
<dbReference type="NCBIfam" id="TIGR00544">
    <property type="entry name" value="lgt"/>
    <property type="match status" value="1"/>
</dbReference>
<dbReference type="HAMAP" id="MF_01147">
    <property type="entry name" value="Lgt"/>
    <property type="match status" value="1"/>
</dbReference>
<keyword evidence="9" id="KW-1185">Reference proteome</keyword>
<evidence type="ECO:0000256" key="4">
    <source>
        <dbReference type="ARBA" id="ARBA00022692"/>
    </source>
</evidence>
<dbReference type="PANTHER" id="PTHR30589:SF0">
    <property type="entry name" value="PHOSPHATIDYLGLYCEROL--PROLIPOPROTEIN DIACYLGLYCERYL TRANSFERASE"/>
    <property type="match status" value="1"/>
</dbReference>
<dbReference type="GO" id="GO:0008961">
    <property type="term" value="F:phosphatidylglycerol-prolipoprotein diacylglyceryl transferase activity"/>
    <property type="evidence" value="ECO:0007669"/>
    <property type="project" value="UniProtKB-UniRule"/>
</dbReference>
<feature type="transmembrane region" description="Helical" evidence="7">
    <location>
        <begin position="22"/>
        <end position="39"/>
    </location>
</feature>
<dbReference type="InterPro" id="IPR001640">
    <property type="entry name" value="Lgt"/>
</dbReference>
<feature type="binding site" evidence="7">
    <location>
        <position position="143"/>
    </location>
    <ligand>
        <name>a 1,2-diacyl-sn-glycero-3-phospho-(1'-sn-glycerol)</name>
        <dbReference type="ChEBI" id="CHEBI:64716"/>
    </ligand>
</feature>
<reference evidence="8" key="1">
    <citation type="journal article" date="2020" name="Int. J. Syst. Evol. Microbiol.">
        <title>Aquipluma nitroreducens gen. nov. sp. nov., a novel facultatively anaerobic bacterium isolated from a freshwater lake.</title>
        <authorList>
            <person name="Watanabe M."/>
            <person name="Kojima H."/>
            <person name="Fukui M."/>
        </authorList>
    </citation>
    <scope>NUCLEOTIDE SEQUENCE</scope>
    <source>
        <strain evidence="8">MeG22</strain>
    </source>
</reference>
<proteinExistence type="inferred from homology"/>
<dbReference type="KEGG" id="anf:AQPE_4959"/>
<organism evidence="8 9">
    <name type="scientific">Aquipluma nitroreducens</name>
    <dbReference type="NCBI Taxonomy" id="2010828"/>
    <lineage>
        <taxon>Bacteria</taxon>
        <taxon>Pseudomonadati</taxon>
        <taxon>Bacteroidota</taxon>
        <taxon>Bacteroidia</taxon>
        <taxon>Marinilabiliales</taxon>
        <taxon>Prolixibacteraceae</taxon>
        <taxon>Aquipluma</taxon>
    </lineage>
</organism>
<dbReference type="EC" id="2.5.1.145" evidence="7"/>
<dbReference type="Proteomes" id="UP001193389">
    <property type="component" value="Chromosome"/>
</dbReference>
<keyword evidence="2 7" id="KW-1003">Cell membrane</keyword>
<dbReference type="PANTHER" id="PTHR30589">
    <property type="entry name" value="PROLIPOPROTEIN DIACYLGLYCERYL TRANSFERASE"/>
    <property type="match status" value="1"/>
</dbReference>
<dbReference type="GO" id="GO:0042158">
    <property type="term" value="P:lipoprotein biosynthetic process"/>
    <property type="evidence" value="ECO:0007669"/>
    <property type="project" value="UniProtKB-UniRule"/>
</dbReference>
<feature type="transmembrane region" description="Helical" evidence="7">
    <location>
        <begin position="93"/>
        <end position="115"/>
    </location>
</feature>
<accession>A0A5K7SH10</accession>
<feature type="transmembrane region" description="Helical" evidence="7">
    <location>
        <begin position="179"/>
        <end position="197"/>
    </location>
</feature>
<comment type="pathway">
    <text evidence="7">Protein modification; lipoprotein biosynthesis (diacylglyceryl transfer).</text>
</comment>
<evidence type="ECO:0000256" key="3">
    <source>
        <dbReference type="ARBA" id="ARBA00022679"/>
    </source>
</evidence>
<evidence type="ECO:0000313" key="9">
    <source>
        <dbReference type="Proteomes" id="UP001193389"/>
    </source>
</evidence>
<gene>
    <name evidence="7" type="primary">lgt</name>
    <name evidence="8" type="ORF">AQPE_4959</name>
</gene>
<feature type="transmembrane region" description="Helical" evidence="7">
    <location>
        <begin position="204"/>
        <end position="223"/>
    </location>
</feature>
<evidence type="ECO:0000256" key="1">
    <source>
        <dbReference type="ARBA" id="ARBA00007150"/>
    </source>
</evidence>
<keyword evidence="6 7" id="KW-0472">Membrane</keyword>
<dbReference type="EMBL" id="AP018694">
    <property type="protein sequence ID" value="BBE20765.1"/>
    <property type="molecule type" value="Genomic_DNA"/>
</dbReference>
<dbReference type="RefSeq" id="WP_318348866.1">
    <property type="nucleotide sequence ID" value="NZ_AP018694.1"/>
</dbReference>
<evidence type="ECO:0000313" key="8">
    <source>
        <dbReference type="EMBL" id="BBE20765.1"/>
    </source>
</evidence>
<keyword evidence="4 7" id="KW-0812">Transmembrane</keyword>
<dbReference type="UniPathway" id="UPA00664"/>
<evidence type="ECO:0000256" key="7">
    <source>
        <dbReference type="HAMAP-Rule" id="MF_01147"/>
    </source>
</evidence>
<dbReference type="Pfam" id="PF01790">
    <property type="entry name" value="LGT"/>
    <property type="match status" value="1"/>
</dbReference>